<feature type="non-terminal residue" evidence="1">
    <location>
        <position position="1"/>
    </location>
</feature>
<dbReference type="Proteomes" id="UP000789702">
    <property type="component" value="Unassembled WGS sequence"/>
</dbReference>
<gene>
    <name evidence="1" type="ORF">DHETER_LOCUS15705</name>
</gene>
<evidence type="ECO:0000313" key="2">
    <source>
        <dbReference type="Proteomes" id="UP000789702"/>
    </source>
</evidence>
<comment type="caution">
    <text evidence="1">The sequence shown here is derived from an EMBL/GenBank/DDBJ whole genome shotgun (WGS) entry which is preliminary data.</text>
</comment>
<keyword evidence="2" id="KW-1185">Reference proteome</keyword>
<proteinExistence type="predicted"/>
<reference evidence="1" key="1">
    <citation type="submission" date="2021-06" db="EMBL/GenBank/DDBJ databases">
        <authorList>
            <person name="Kallberg Y."/>
            <person name="Tangrot J."/>
            <person name="Rosling A."/>
        </authorList>
    </citation>
    <scope>NUCLEOTIDE SEQUENCE</scope>
    <source>
        <strain evidence="1">IL203A</strain>
    </source>
</reference>
<dbReference type="EMBL" id="CAJVPU010055404">
    <property type="protein sequence ID" value="CAG8768595.1"/>
    <property type="molecule type" value="Genomic_DNA"/>
</dbReference>
<sequence>IQPQLQKNVSSPLPPGHEYQLEEFHMNNFIDDQAKQMGIGITSNLLNKLPPGGKIIHPKSKKAKALQEIMDYARLGLNIEDERPYDPIEIDLAIVNIARRIG</sequence>
<organism evidence="1 2">
    <name type="scientific">Dentiscutata heterogama</name>
    <dbReference type="NCBI Taxonomy" id="1316150"/>
    <lineage>
        <taxon>Eukaryota</taxon>
        <taxon>Fungi</taxon>
        <taxon>Fungi incertae sedis</taxon>
        <taxon>Mucoromycota</taxon>
        <taxon>Glomeromycotina</taxon>
        <taxon>Glomeromycetes</taxon>
        <taxon>Diversisporales</taxon>
        <taxon>Gigasporaceae</taxon>
        <taxon>Dentiscutata</taxon>
    </lineage>
</organism>
<protein>
    <submittedName>
        <fullName evidence="1">15098_t:CDS:1</fullName>
    </submittedName>
</protein>
<name>A0ACA9QXY6_9GLOM</name>
<accession>A0ACA9QXY6</accession>
<evidence type="ECO:0000313" key="1">
    <source>
        <dbReference type="EMBL" id="CAG8768595.1"/>
    </source>
</evidence>